<evidence type="ECO:0000256" key="2">
    <source>
        <dbReference type="ARBA" id="ARBA00023128"/>
    </source>
</evidence>
<dbReference type="AlphaFoldDB" id="A0AAD9FQY1"/>
<organism evidence="5 6">
    <name type="scientific">Papiliotrema laurentii</name>
    <name type="common">Cryptococcus laurentii</name>
    <dbReference type="NCBI Taxonomy" id="5418"/>
    <lineage>
        <taxon>Eukaryota</taxon>
        <taxon>Fungi</taxon>
        <taxon>Dikarya</taxon>
        <taxon>Basidiomycota</taxon>
        <taxon>Agaricomycotina</taxon>
        <taxon>Tremellomycetes</taxon>
        <taxon>Tremellales</taxon>
        <taxon>Rhynchogastremaceae</taxon>
        <taxon>Papiliotrema</taxon>
    </lineage>
</organism>
<evidence type="ECO:0000256" key="3">
    <source>
        <dbReference type="ARBA" id="ARBA00043970"/>
    </source>
</evidence>
<feature type="region of interest" description="Disordered" evidence="4">
    <location>
        <begin position="55"/>
        <end position="102"/>
    </location>
</feature>
<comment type="subcellular location">
    <subcellularLocation>
        <location evidence="1">Mitochondrion</location>
    </subcellularLocation>
</comment>
<dbReference type="GO" id="GO:0005739">
    <property type="term" value="C:mitochondrion"/>
    <property type="evidence" value="ECO:0007669"/>
    <property type="project" value="UniProtKB-SubCell"/>
</dbReference>
<dbReference type="GO" id="GO:0006103">
    <property type="term" value="P:2-oxoglutarate metabolic process"/>
    <property type="evidence" value="ECO:0007669"/>
    <property type="project" value="InterPro"/>
</dbReference>
<evidence type="ECO:0000256" key="1">
    <source>
        <dbReference type="ARBA" id="ARBA00004173"/>
    </source>
</evidence>
<comment type="similarity">
    <text evidence="3">Belongs to the alpha-ketoglutarate dehydrogenase component 4 family.</text>
</comment>
<name>A0AAD9FQY1_PAPLA</name>
<evidence type="ECO:0000313" key="5">
    <source>
        <dbReference type="EMBL" id="KAK1924559.1"/>
    </source>
</evidence>
<dbReference type="InterPro" id="IPR020373">
    <property type="entry name" value="Kgd4/YMR-31"/>
</dbReference>
<protein>
    <submittedName>
        <fullName evidence="5">Uncharacterized protein</fullName>
    </submittedName>
</protein>
<dbReference type="EMBL" id="JAODAN010000004">
    <property type="protein sequence ID" value="KAK1924559.1"/>
    <property type="molecule type" value="Genomic_DNA"/>
</dbReference>
<sequence length="141" mass="15127">MFATRISRAKHIHTPMIKFLGSRKNVVYEPHAPAPHPAAPKEVVDDFQSFLAKLQSSSKGASWPSSTPKGQSTGQSAKGMTPGQTGAGGQSPSPAFGKASKPADYENYWEAPSYYWATREVSEREMEAIESGGATDIRSGP</sequence>
<evidence type="ECO:0000256" key="4">
    <source>
        <dbReference type="SAM" id="MobiDB-lite"/>
    </source>
</evidence>
<gene>
    <name evidence="5" type="ORF">DB88DRAFT_485925</name>
</gene>
<accession>A0AAD9FQY1</accession>
<dbReference type="Pfam" id="PF10937">
    <property type="entry name" value="Kgd4-YMR31"/>
    <property type="match status" value="1"/>
</dbReference>
<keyword evidence="2" id="KW-0496">Mitochondrion</keyword>
<evidence type="ECO:0000313" key="6">
    <source>
        <dbReference type="Proteomes" id="UP001182556"/>
    </source>
</evidence>
<reference evidence="5" key="1">
    <citation type="submission" date="2023-02" db="EMBL/GenBank/DDBJ databases">
        <title>Identification and recombinant expression of a fungal hydrolase from Papiliotrema laurentii that hydrolyzes apple cutin and clears colloidal polyester polyurethane.</title>
        <authorList>
            <consortium name="DOE Joint Genome Institute"/>
            <person name="Roman V.A."/>
            <person name="Bojanowski C."/>
            <person name="Crable B.R."/>
            <person name="Wagner D.N."/>
            <person name="Hung C.S."/>
            <person name="Nadeau L.J."/>
            <person name="Schratz L."/>
            <person name="Haridas S."/>
            <person name="Pangilinan J."/>
            <person name="Lipzen A."/>
            <person name="Na H."/>
            <person name="Yan M."/>
            <person name="Ng V."/>
            <person name="Grigoriev I.V."/>
            <person name="Spatafora J.W."/>
            <person name="Barlow D."/>
            <person name="Biffinger J."/>
            <person name="Kelley-Loughnane N."/>
            <person name="Varaljay V.A."/>
            <person name="Crookes-Goodson W.J."/>
        </authorList>
    </citation>
    <scope>NUCLEOTIDE SEQUENCE</scope>
    <source>
        <strain evidence="5">5307AH</strain>
    </source>
</reference>
<comment type="caution">
    <text evidence="5">The sequence shown here is derived from an EMBL/GenBank/DDBJ whole genome shotgun (WGS) entry which is preliminary data.</text>
</comment>
<dbReference type="Proteomes" id="UP001182556">
    <property type="component" value="Unassembled WGS sequence"/>
</dbReference>
<feature type="compositionally biased region" description="Polar residues" evidence="4">
    <location>
        <begin position="55"/>
        <end position="84"/>
    </location>
</feature>
<keyword evidence="6" id="KW-1185">Reference proteome</keyword>
<proteinExistence type="inferred from homology"/>